<gene>
    <name evidence="2" type="ORF">GJR95_31335</name>
</gene>
<dbReference type="AlphaFoldDB" id="A0A6P1W4I0"/>
<dbReference type="RefSeq" id="WP_162389635.1">
    <property type="nucleotide sequence ID" value="NZ_CP045997.1"/>
</dbReference>
<protein>
    <submittedName>
        <fullName evidence="2">Uncharacterized protein</fullName>
    </submittedName>
</protein>
<evidence type="ECO:0000256" key="1">
    <source>
        <dbReference type="SAM" id="SignalP"/>
    </source>
</evidence>
<feature type="chain" id="PRO_5027022003" evidence="1">
    <location>
        <begin position="20"/>
        <end position="642"/>
    </location>
</feature>
<feature type="signal peptide" evidence="1">
    <location>
        <begin position="1"/>
        <end position="19"/>
    </location>
</feature>
<evidence type="ECO:0000313" key="2">
    <source>
        <dbReference type="EMBL" id="QHV99232.1"/>
    </source>
</evidence>
<reference evidence="2 3" key="1">
    <citation type="submission" date="2019-11" db="EMBL/GenBank/DDBJ databases">
        <title>Spirosoma endbachense sp. nov., isolated from a natural salt meadow.</title>
        <authorList>
            <person name="Rojas J."/>
            <person name="Ambika Manirajan B."/>
            <person name="Ratering S."/>
            <person name="Suarez C."/>
            <person name="Geissler-Plaum R."/>
            <person name="Schnell S."/>
        </authorList>
    </citation>
    <scope>NUCLEOTIDE SEQUENCE [LARGE SCALE GENOMIC DNA]</scope>
    <source>
        <strain evidence="2 3">I-24</strain>
    </source>
</reference>
<keyword evidence="1" id="KW-0732">Signal</keyword>
<name>A0A6P1W4I0_9BACT</name>
<accession>A0A6P1W4I0</accession>
<keyword evidence="3" id="KW-1185">Reference proteome</keyword>
<proteinExistence type="predicted"/>
<dbReference type="KEGG" id="senf:GJR95_31335"/>
<organism evidence="2 3">
    <name type="scientific">Spirosoma endbachense</name>
    <dbReference type="NCBI Taxonomy" id="2666025"/>
    <lineage>
        <taxon>Bacteria</taxon>
        <taxon>Pseudomonadati</taxon>
        <taxon>Bacteroidota</taxon>
        <taxon>Cytophagia</taxon>
        <taxon>Cytophagales</taxon>
        <taxon>Cytophagaceae</taxon>
        <taxon>Spirosoma</taxon>
    </lineage>
</organism>
<sequence>MRQLSLFLSLVLIALSTTAQTITGYRASTLVDGTQLVYRQYSDGTQVQVDHLPTDAVRSRLGGRSLIPYAPENKRVFNPAQFGTNKYYSPTFRFSVDFVGTATKAQRLAYGVNTFNDFSVAEADRSQYSPGEGQAYITESGIHHTLEGEGFYVSDLQTYYNMIWSRCPAYGYGDLAFMKYLVLNIETSSDWKRDIYGSGLIGWPSWDVGKTKSVKCETDGVTRTVEQIQAMGDSWWQNETYIRRTNRYRLLLLVLKQKSHPSCKVSIGASPYQGRPRTDFEDNSHGVFLEGSCKVDAPGIGGDAQGNITFNNPDGGTRTYQLTGSAWDAEDFCMGYYYWFNFDISGQDYQDIWINKLPGTQNYPYLWSKIKTVHIVADEKGYIQLNRKRMLARQGVTRPFWRMCEPMYEGDGGFVDGGYPAIANPVPFPDLQNPGGYETPKVWQQPYAMYSRYAVTRFFAGNEQDWGFYLFPTSPQFVRGDFSQIPLYNHDLHTVTALFQARADMQPLERFYTGSTLVEDPEVQLNGVGSFSAYNATAAYNYAGGVQGVQKPAYMLRYKQTATGWTVYVLGGMNQDWTAERTDIIRVPGGGVNGNMFRVKLRGPAAQIYEFSVNASDSGQIYEAVPTAQTNWEKAGYGGRVN</sequence>
<evidence type="ECO:0000313" key="3">
    <source>
        <dbReference type="Proteomes" id="UP000464577"/>
    </source>
</evidence>
<dbReference type="Proteomes" id="UP000464577">
    <property type="component" value="Chromosome"/>
</dbReference>
<dbReference type="EMBL" id="CP045997">
    <property type="protein sequence ID" value="QHV99232.1"/>
    <property type="molecule type" value="Genomic_DNA"/>
</dbReference>